<keyword evidence="1" id="KW-0472">Membrane</keyword>
<dbReference type="Proteomes" id="UP001432202">
    <property type="component" value="Chromosome"/>
</dbReference>
<gene>
    <name evidence="2" type="ORF">V6M85_05680</name>
</gene>
<keyword evidence="1" id="KW-1133">Transmembrane helix</keyword>
<evidence type="ECO:0000313" key="2">
    <source>
        <dbReference type="EMBL" id="WWQ61562.1"/>
    </source>
</evidence>
<keyword evidence="1" id="KW-0812">Transmembrane</keyword>
<sequence length="189" mass="21447">MSLEIENITQIFSNSTFTYLIWYINLNGSYYYPPGVNLDNLSYPKAFFYISQVGEDEINRSVNLTLYAEENSTYIYTGLQMLTYGNYINWTLYVNNSGVPSRIFLYQYIGNDLVSNTTYVLLRSNLINKTVTIYFPSNVTLSTGKQAPLLVGNVIFSTIFGKVEEVIIGVGAVALVIILLFRKTNVKQN</sequence>
<evidence type="ECO:0008006" key="4">
    <source>
        <dbReference type="Google" id="ProtNLM"/>
    </source>
</evidence>
<keyword evidence="3" id="KW-1185">Reference proteome</keyword>
<evidence type="ECO:0000313" key="3">
    <source>
        <dbReference type="Proteomes" id="UP001432202"/>
    </source>
</evidence>
<dbReference type="RefSeq" id="WP_338604093.1">
    <property type="nucleotide sequence ID" value="NZ_CP146016.1"/>
</dbReference>
<evidence type="ECO:0000256" key="1">
    <source>
        <dbReference type="SAM" id="Phobius"/>
    </source>
</evidence>
<proteinExistence type="predicted"/>
<dbReference type="GeneID" id="89336238"/>
<dbReference type="EMBL" id="CP146016">
    <property type="protein sequence ID" value="WWQ61562.1"/>
    <property type="molecule type" value="Genomic_DNA"/>
</dbReference>
<feature type="transmembrane region" description="Helical" evidence="1">
    <location>
        <begin position="166"/>
        <end position="182"/>
    </location>
</feature>
<protein>
    <recommendedName>
        <fullName evidence="4">Thermopsin</fullName>
    </recommendedName>
</protein>
<accession>A0AAX4L3P6</accession>
<dbReference type="AlphaFoldDB" id="A0AAX4L3P6"/>
<reference evidence="2 3" key="1">
    <citation type="submission" date="2024-02" db="EMBL/GenBank/DDBJ databases">
        <title>STSV induces naive adaptation in Sulfolobus.</title>
        <authorList>
            <person name="Xiang X."/>
            <person name="Song M."/>
        </authorList>
    </citation>
    <scope>NUCLEOTIDE SEQUENCE [LARGE SCALE GENOMIC DNA]</scope>
    <source>
        <strain evidence="2 3">RT2</strain>
    </source>
</reference>
<name>A0AAX4L3P6_9CREN</name>
<organism evidence="2 3">
    <name type="scientific">Sulfolobus tengchongensis</name>
    <dbReference type="NCBI Taxonomy" id="207809"/>
    <lineage>
        <taxon>Archaea</taxon>
        <taxon>Thermoproteota</taxon>
        <taxon>Thermoprotei</taxon>
        <taxon>Sulfolobales</taxon>
        <taxon>Sulfolobaceae</taxon>
        <taxon>Sulfolobus</taxon>
    </lineage>
</organism>